<sequence length="102" mass="10930">MRVAGFNSIIHPEQRILICAFLLANSEVAFSVLRQSLDMTDSGLSKQIKVLADAGYVSISKEGGVPRPRRWLALTPAGREATEAHLAALRGIVESRQGTVGG</sequence>
<comment type="caution">
    <text evidence="2">The sequence shown here is derived from an EMBL/GenBank/DDBJ whole genome shotgun (WGS) entry which is preliminary data.</text>
</comment>
<dbReference type="Gene3D" id="1.10.10.10">
    <property type="entry name" value="Winged helix-like DNA-binding domain superfamily/Winged helix DNA-binding domain"/>
    <property type="match status" value="1"/>
</dbReference>
<dbReference type="InterPro" id="IPR036388">
    <property type="entry name" value="WH-like_DNA-bd_sf"/>
</dbReference>
<dbReference type="InterPro" id="IPR036390">
    <property type="entry name" value="WH_DNA-bd_sf"/>
</dbReference>
<dbReference type="AlphaFoldDB" id="A0A9D2H7K1"/>
<protein>
    <submittedName>
        <fullName evidence="2">Transcriptional regulator</fullName>
    </submittedName>
</protein>
<dbReference type="Pfam" id="PF13601">
    <property type="entry name" value="HTH_34"/>
    <property type="match status" value="1"/>
</dbReference>
<evidence type="ECO:0000313" key="2">
    <source>
        <dbReference type="EMBL" id="HJA05367.1"/>
    </source>
</evidence>
<dbReference type="Proteomes" id="UP000824220">
    <property type="component" value="Unassembled WGS sequence"/>
</dbReference>
<name>A0A9D2H7K1_9MICO</name>
<dbReference type="InterPro" id="IPR027395">
    <property type="entry name" value="WH_DNA-bd_dom"/>
</dbReference>
<proteinExistence type="predicted"/>
<feature type="domain" description="Winged helix DNA-binding" evidence="1">
    <location>
        <begin position="15"/>
        <end position="93"/>
    </location>
</feature>
<evidence type="ECO:0000313" key="3">
    <source>
        <dbReference type="Proteomes" id="UP000824220"/>
    </source>
</evidence>
<dbReference type="PANTHER" id="PTHR37318">
    <property type="entry name" value="BSL7504 PROTEIN"/>
    <property type="match status" value="1"/>
</dbReference>
<gene>
    <name evidence="2" type="ORF">H9800_10970</name>
</gene>
<dbReference type="EMBL" id="DXAM01000149">
    <property type="protein sequence ID" value="HJA05367.1"/>
    <property type="molecule type" value="Genomic_DNA"/>
</dbReference>
<dbReference type="PANTHER" id="PTHR37318:SF1">
    <property type="entry name" value="BSL7504 PROTEIN"/>
    <property type="match status" value="1"/>
</dbReference>
<reference evidence="2" key="2">
    <citation type="submission" date="2021-04" db="EMBL/GenBank/DDBJ databases">
        <authorList>
            <person name="Gilroy R."/>
        </authorList>
    </citation>
    <scope>NUCLEOTIDE SEQUENCE</scope>
    <source>
        <strain evidence="2">ChiHjej8B7-3636</strain>
    </source>
</reference>
<organism evidence="2 3">
    <name type="scientific">Candidatus Microbacterium stercoravium</name>
    <dbReference type="NCBI Taxonomy" id="2838697"/>
    <lineage>
        <taxon>Bacteria</taxon>
        <taxon>Bacillati</taxon>
        <taxon>Actinomycetota</taxon>
        <taxon>Actinomycetes</taxon>
        <taxon>Micrococcales</taxon>
        <taxon>Microbacteriaceae</taxon>
        <taxon>Microbacterium</taxon>
    </lineage>
</organism>
<evidence type="ECO:0000259" key="1">
    <source>
        <dbReference type="Pfam" id="PF13601"/>
    </source>
</evidence>
<accession>A0A9D2H7K1</accession>
<dbReference type="SUPFAM" id="SSF46785">
    <property type="entry name" value="Winged helix' DNA-binding domain"/>
    <property type="match status" value="1"/>
</dbReference>
<reference evidence="2" key="1">
    <citation type="journal article" date="2021" name="PeerJ">
        <title>Extensive microbial diversity within the chicken gut microbiome revealed by metagenomics and culture.</title>
        <authorList>
            <person name="Gilroy R."/>
            <person name="Ravi A."/>
            <person name="Getino M."/>
            <person name="Pursley I."/>
            <person name="Horton D.L."/>
            <person name="Alikhan N.F."/>
            <person name="Baker D."/>
            <person name="Gharbi K."/>
            <person name="Hall N."/>
            <person name="Watson M."/>
            <person name="Adriaenssens E.M."/>
            <person name="Foster-Nyarko E."/>
            <person name="Jarju S."/>
            <person name="Secka A."/>
            <person name="Antonio M."/>
            <person name="Oren A."/>
            <person name="Chaudhuri R.R."/>
            <person name="La Ragione R."/>
            <person name="Hildebrand F."/>
            <person name="Pallen M.J."/>
        </authorList>
    </citation>
    <scope>NUCLEOTIDE SEQUENCE</scope>
    <source>
        <strain evidence="2">ChiHjej8B7-3636</strain>
    </source>
</reference>